<dbReference type="EMBL" id="JAWDJX010000027">
    <property type="protein sequence ID" value="KAK3051270.1"/>
    <property type="molecule type" value="Genomic_DNA"/>
</dbReference>
<feature type="compositionally biased region" description="Polar residues" evidence="1">
    <location>
        <begin position="54"/>
        <end position="71"/>
    </location>
</feature>
<evidence type="ECO:0000313" key="3">
    <source>
        <dbReference type="Proteomes" id="UP001271007"/>
    </source>
</evidence>
<feature type="region of interest" description="Disordered" evidence="1">
    <location>
        <begin position="112"/>
        <end position="141"/>
    </location>
</feature>
<feature type="compositionally biased region" description="Polar residues" evidence="1">
    <location>
        <begin position="270"/>
        <end position="279"/>
    </location>
</feature>
<evidence type="ECO:0000313" key="2">
    <source>
        <dbReference type="EMBL" id="KAK3051270.1"/>
    </source>
</evidence>
<sequence length="335" mass="37254">MHPSAVKASLLAEETEDLTQQAIHNKALTGLLSHESGWVEESSSEKSSPELLASVSTEVEQSGTQQVQARQSVEMPEAQGLGIMTVPVPYSAGQFIPPLQPQQQSAYRPLYQPWQPGFQPLKQRRQLSPRQPPREETMDEVLEGLERFEQQRANLRKYVGMPEEQGKGKAKANGALQSIQFLIPPPQPLPRASWVATPLSYPKQQQQSLQPPQPHLDQPLPPNSVQPPQPDPMQDVQSPPHVRVQQPTESPEPSQAALHTRHTQRLRAPGQNQSSQHGQSLEVPEPALMSRRSQRLQTSRQNQSSQRDQSPEAPESAPATEPSQPVLFSEQIQPD</sequence>
<organism evidence="2 3">
    <name type="scientific">Extremus antarcticus</name>
    <dbReference type="NCBI Taxonomy" id="702011"/>
    <lineage>
        <taxon>Eukaryota</taxon>
        <taxon>Fungi</taxon>
        <taxon>Dikarya</taxon>
        <taxon>Ascomycota</taxon>
        <taxon>Pezizomycotina</taxon>
        <taxon>Dothideomycetes</taxon>
        <taxon>Dothideomycetidae</taxon>
        <taxon>Mycosphaerellales</taxon>
        <taxon>Extremaceae</taxon>
        <taxon>Extremus</taxon>
    </lineage>
</organism>
<feature type="compositionally biased region" description="Low complexity" evidence="1">
    <location>
        <begin position="295"/>
        <end position="325"/>
    </location>
</feature>
<comment type="caution">
    <text evidence="2">The sequence shown here is derived from an EMBL/GenBank/DDBJ whole genome shotgun (WGS) entry which is preliminary data.</text>
</comment>
<dbReference type="AlphaFoldDB" id="A0AAJ0DJA4"/>
<protein>
    <submittedName>
        <fullName evidence="2">Uncharacterized protein</fullName>
    </submittedName>
</protein>
<dbReference type="Proteomes" id="UP001271007">
    <property type="component" value="Unassembled WGS sequence"/>
</dbReference>
<feature type="compositionally biased region" description="Pro residues" evidence="1">
    <location>
        <begin position="211"/>
        <end position="231"/>
    </location>
</feature>
<name>A0AAJ0DJA4_9PEZI</name>
<feature type="compositionally biased region" description="Low complexity" evidence="1">
    <location>
        <begin position="198"/>
        <end position="210"/>
    </location>
</feature>
<feature type="region of interest" description="Disordered" evidence="1">
    <location>
        <begin position="36"/>
        <end position="71"/>
    </location>
</feature>
<reference evidence="2" key="1">
    <citation type="submission" date="2023-04" db="EMBL/GenBank/DDBJ databases">
        <title>Black Yeasts Isolated from many extreme environments.</title>
        <authorList>
            <person name="Coleine C."/>
            <person name="Stajich J.E."/>
            <person name="Selbmann L."/>
        </authorList>
    </citation>
    <scope>NUCLEOTIDE SEQUENCE</scope>
    <source>
        <strain evidence="2">CCFEE 5312</strain>
    </source>
</reference>
<keyword evidence="3" id="KW-1185">Reference proteome</keyword>
<accession>A0AAJ0DJA4</accession>
<evidence type="ECO:0000256" key="1">
    <source>
        <dbReference type="SAM" id="MobiDB-lite"/>
    </source>
</evidence>
<gene>
    <name evidence="2" type="ORF">LTR09_007666</name>
</gene>
<proteinExistence type="predicted"/>
<feature type="region of interest" description="Disordered" evidence="1">
    <location>
        <begin position="177"/>
        <end position="335"/>
    </location>
</feature>